<feature type="compositionally biased region" description="Basic residues" evidence="1">
    <location>
        <begin position="41"/>
        <end position="52"/>
    </location>
</feature>
<proteinExistence type="predicted"/>
<protein>
    <submittedName>
        <fullName evidence="2">Uncharacterized protein</fullName>
    </submittedName>
</protein>
<gene>
    <name evidence="2" type="ORF">Tci_908497</name>
</gene>
<evidence type="ECO:0000313" key="2">
    <source>
        <dbReference type="EMBL" id="GFD36528.1"/>
    </source>
</evidence>
<evidence type="ECO:0000256" key="1">
    <source>
        <dbReference type="SAM" id="MobiDB-lite"/>
    </source>
</evidence>
<comment type="caution">
    <text evidence="2">The sequence shown here is derived from an EMBL/GenBank/DDBJ whole genome shotgun (WGS) entry which is preliminary data.</text>
</comment>
<dbReference type="EMBL" id="BKCJ011473071">
    <property type="protein sequence ID" value="GFD36528.1"/>
    <property type="molecule type" value="Genomic_DNA"/>
</dbReference>
<feature type="non-terminal residue" evidence="2">
    <location>
        <position position="1"/>
    </location>
</feature>
<accession>A0A699VST9</accession>
<sequence length="81" mass="9095">LRRELELPQARPRAALPLLRLPRGHAHAVPGLRLAGAAHPGLRHRKAGRRPQNHAAPSQRAAHGPRHDPRQKCLPADYWRL</sequence>
<reference evidence="2" key="1">
    <citation type="journal article" date="2019" name="Sci. Rep.">
        <title>Draft genome of Tanacetum cinerariifolium, the natural source of mosquito coil.</title>
        <authorList>
            <person name="Yamashiro T."/>
            <person name="Shiraishi A."/>
            <person name="Satake H."/>
            <person name="Nakayama K."/>
        </authorList>
    </citation>
    <scope>NUCLEOTIDE SEQUENCE</scope>
</reference>
<dbReference type="AlphaFoldDB" id="A0A699VST9"/>
<name>A0A699VST9_TANCI</name>
<feature type="region of interest" description="Disordered" evidence="1">
    <location>
        <begin position="30"/>
        <end position="81"/>
    </location>
</feature>
<organism evidence="2">
    <name type="scientific">Tanacetum cinerariifolium</name>
    <name type="common">Dalmatian daisy</name>
    <name type="synonym">Chrysanthemum cinerariifolium</name>
    <dbReference type="NCBI Taxonomy" id="118510"/>
    <lineage>
        <taxon>Eukaryota</taxon>
        <taxon>Viridiplantae</taxon>
        <taxon>Streptophyta</taxon>
        <taxon>Embryophyta</taxon>
        <taxon>Tracheophyta</taxon>
        <taxon>Spermatophyta</taxon>
        <taxon>Magnoliopsida</taxon>
        <taxon>eudicotyledons</taxon>
        <taxon>Gunneridae</taxon>
        <taxon>Pentapetalae</taxon>
        <taxon>asterids</taxon>
        <taxon>campanulids</taxon>
        <taxon>Asterales</taxon>
        <taxon>Asteraceae</taxon>
        <taxon>Asteroideae</taxon>
        <taxon>Anthemideae</taxon>
        <taxon>Anthemidinae</taxon>
        <taxon>Tanacetum</taxon>
    </lineage>
</organism>